<feature type="transmembrane region" description="Helical" evidence="2">
    <location>
        <begin position="196"/>
        <end position="214"/>
    </location>
</feature>
<feature type="transmembrane region" description="Helical" evidence="2">
    <location>
        <begin position="467"/>
        <end position="488"/>
    </location>
</feature>
<evidence type="ECO:0000313" key="3">
    <source>
        <dbReference type="EMBL" id="CAJ1371338.1"/>
    </source>
</evidence>
<evidence type="ECO:0000256" key="2">
    <source>
        <dbReference type="SAM" id="Phobius"/>
    </source>
</evidence>
<name>A0AA36MKV5_9DINO</name>
<evidence type="ECO:0000313" key="4">
    <source>
        <dbReference type="Proteomes" id="UP001178507"/>
    </source>
</evidence>
<dbReference type="EMBL" id="CAUJNA010000069">
    <property type="protein sequence ID" value="CAJ1371338.1"/>
    <property type="molecule type" value="Genomic_DNA"/>
</dbReference>
<organism evidence="3 4">
    <name type="scientific">Effrenium voratum</name>
    <dbReference type="NCBI Taxonomy" id="2562239"/>
    <lineage>
        <taxon>Eukaryota</taxon>
        <taxon>Sar</taxon>
        <taxon>Alveolata</taxon>
        <taxon>Dinophyceae</taxon>
        <taxon>Suessiales</taxon>
        <taxon>Symbiodiniaceae</taxon>
        <taxon>Effrenium</taxon>
    </lineage>
</organism>
<keyword evidence="4" id="KW-1185">Reference proteome</keyword>
<dbReference type="Proteomes" id="UP001178507">
    <property type="component" value="Unassembled WGS sequence"/>
</dbReference>
<feature type="transmembrane region" description="Helical" evidence="2">
    <location>
        <begin position="648"/>
        <end position="667"/>
    </location>
</feature>
<feature type="transmembrane region" description="Helical" evidence="2">
    <location>
        <begin position="47"/>
        <end position="69"/>
    </location>
</feature>
<feature type="transmembrane region" description="Helical" evidence="2">
    <location>
        <begin position="503"/>
        <end position="525"/>
    </location>
</feature>
<feature type="transmembrane region" description="Helical" evidence="2">
    <location>
        <begin position="546"/>
        <end position="567"/>
    </location>
</feature>
<feature type="transmembrane region" description="Helical" evidence="2">
    <location>
        <begin position="714"/>
        <end position="731"/>
    </location>
</feature>
<feature type="region of interest" description="Disordered" evidence="1">
    <location>
        <begin position="814"/>
        <end position="835"/>
    </location>
</feature>
<feature type="transmembrane region" description="Helical" evidence="2">
    <location>
        <begin position="132"/>
        <end position="158"/>
    </location>
</feature>
<proteinExistence type="predicted"/>
<keyword evidence="2" id="KW-0812">Transmembrane</keyword>
<reference evidence="3" key="1">
    <citation type="submission" date="2023-08" db="EMBL/GenBank/DDBJ databases">
        <authorList>
            <person name="Chen Y."/>
            <person name="Shah S."/>
            <person name="Dougan E. K."/>
            <person name="Thang M."/>
            <person name="Chan C."/>
        </authorList>
    </citation>
    <scope>NUCLEOTIDE SEQUENCE</scope>
</reference>
<keyword evidence="2" id="KW-1133">Transmembrane helix</keyword>
<keyword evidence="2" id="KW-0472">Membrane</keyword>
<evidence type="ECO:0000256" key="1">
    <source>
        <dbReference type="SAM" id="MobiDB-lite"/>
    </source>
</evidence>
<dbReference type="AlphaFoldDB" id="A0AA36MKV5"/>
<feature type="transmembrane region" description="Helical" evidence="2">
    <location>
        <begin position="673"/>
        <end position="694"/>
    </location>
</feature>
<sequence>MEVLLLYLTGIILGVGIIQLVNTSCDECNQIICDNIQDEVAPTAPGWFVNTVMCLGVVFIICLAIFWFWHWQKEKKSKTYQAMVRSAEDHHVQCHAAIPNDSYNNNFEETWRAYPLSAKDVVRVTRLQVFSLNIVGVGFPLYCNAMLNFLKLCILFWLGNGVSSGLFHDVIQTACLPFDHRKGVQKAAEDLAVDRAWALLRLFIVTTVFHWLHAKQQRVFAREFDDKHMEMRDYALLVDGFPEDATSEKALADYLQEALKMDGRDFPKVVGTSIAFDFSSESDFVFSLLEEEFVKLTAANEAGQHKDHEDASLTSLVHEVHAAWEESHRGASRLHLPGARDPFDVDFTGVECSSSEESSSSWTHVDESDEAACAMEQDTAEIAAKLKQFKNSGRVFAVFEYPVNDKVSAKHLQEALDRMPFKGQHMEVRLLSADPPSIIWEHCVHRLKERQRRWGCLWLSFRDISLLLANLKIVCCCLLLVLGYYYIYSQVYRAQKKAKQEDFMMTTLVTVSASVGNIIINQIVWSCAMDVGYRFKADRDAYVFRWYTVITLINTIFNFGVITTTFSKKPEDDLQQVLYEAALGHQLFMFIRGSLISYAIFPVFYILLWLKGRVILLYHYLTSSQRAVGRLRFQAEQAMEPPEWWLQYDYAAIVVMMTTSTFCLFVHGSSAWYVFTLDVAWALAMVFINQYVYLALSRETYFSTDRLDAVASRAQGVPVAMIAVCILHWANRSERKRLRFALTVVVVVVSFIFVCLLESETRIHERYDKRTHVWYEEKHYKQAEEAIVFNWWNVNPVYCLRHKFGLLQESPSRRRTTPWRAGKGHLQPRERATAS</sequence>
<feature type="transmembrane region" description="Helical" evidence="2">
    <location>
        <begin position="587"/>
        <end position="610"/>
    </location>
</feature>
<feature type="transmembrane region" description="Helical" evidence="2">
    <location>
        <begin position="737"/>
        <end position="757"/>
    </location>
</feature>
<protein>
    <submittedName>
        <fullName evidence="3">Uncharacterized protein</fullName>
    </submittedName>
</protein>
<accession>A0AA36MKV5</accession>
<gene>
    <name evidence="3" type="ORF">EVOR1521_LOCUS1658</name>
</gene>
<comment type="caution">
    <text evidence="3">The sequence shown here is derived from an EMBL/GenBank/DDBJ whole genome shotgun (WGS) entry which is preliminary data.</text>
</comment>